<dbReference type="InterPro" id="IPR027619">
    <property type="entry name" value="C-S_lyase_PatB-like"/>
</dbReference>
<feature type="domain" description="Aminotransferase class I/classII large" evidence="6">
    <location>
        <begin position="35"/>
        <end position="384"/>
    </location>
</feature>
<dbReference type="PANTHER" id="PTHR43525:SF1">
    <property type="entry name" value="PROTEIN MALY"/>
    <property type="match status" value="1"/>
</dbReference>
<comment type="cofactor">
    <cofactor evidence="1">
        <name>pyridoxal 5'-phosphate</name>
        <dbReference type="ChEBI" id="CHEBI:597326"/>
    </cofactor>
</comment>
<evidence type="ECO:0000256" key="3">
    <source>
        <dbReference type="ARBA" id="ARBA00022898"/>
    </source>
</evidence>
<dbReference type="InterPro" id="IPR015422">
    <property type="entry name" value="PyrdxlP-dep_Trfase_small"/>
</dbReference>
<dbReference type="NCBIfam" id="TIGR04350">
    <property type="entry name" value="C_S_lyase_PatB"/>
    <property type="match status" value="1"/>
</dbReference>
<dbReference type="InterPro" id="IPR015424">
    <property type="entry name" value="PyrdxlP-dep_Trfase"/>
</dbReference>
<keyword evidence="3" id="KW-0663">Pyridoxal phosphate</keyword>
<evidence type="ECO:0000313" key="7">
    <source>
        <dbReference type="EMBL" id="TDM07671.1"/>
    </source>
</evidence>
<dbReference type="EMBL" id="SCWB01000013">
    <property type="protein sequence ID" value="TDM07671.1"/>
    <property type="molecule type" value="Genomic_DNA"/>
</dbReference>
<dbReference type="EC" id="4.4.1.13" evidence="2"/>
<organism evidence="7 8">
    <name type="scientific">Macrococcus lamae</name>
    <dbReference type="NCBI Taxonomy" id="198484"/>
    <lineage>
        <taxon>Bacteria</taxon>
        <taxon>Bacillati</taxon>
        <taxon>Bacillota</taxon>
        <taxon>Bacilli</taxon>
        <taxon>Bacillales</taxon>
        <taxon>Staphylococcaceae</taxon>
        <taxon>Macrococcus</taxon>
    </lineage>
</organism>
<dbReference type="Pfam" id="PF00155">
    <property type="entry name" value="Aminotran_1_2"/>
    <property type="match status" value="1"/>
</dbReference>
<dbReference type="InterPro" id="IPR004839">
    <property type="entry name" value="Aminotransferase_I/II_large"/>
</dbReference>
<protein>
    <recommendedName>
        <fullName evidence="2">cysteine-S-conjugate beta-lyase</fullName>
        <ecNumber evidence="2">4.4.1.13</ecNumber>
    </recommendedName>
</protein>
<evidence type="ECO:0000259" key="6">
    <source>
        <dbReference type="Pfam" id="PF00155"/>
    </source>
</evidence>
<dbReference type="Gene3D" id="3.90.1150.10">
    <property type="entry name" value="Aspartate Aminotransferase, domain 1"/>
    <property type="match status" value="1"/>
</dbReference>
<dbReference type="RefSeq" id="WP_133444185.1">
    <property type="nucleotide sequence ID" value="NZ_SCWB01000013.1"/>
</dbReference>
<evidence type="ECO:0000256" key="5">
    <source>
        <dbReference type="ARBA" id="ARBA00037974"/>
    </source>
</evidence>
<comment type="caution">
    <text evidence="7">The sequence shown here is derived from an EMBL/GenBank/DDBJ whole genome shotgun (WGS) entry which is preliminary data.</text>
</comment>
<dbReference type="InterPro" id="IPR015421">
    <property type="entry name" value="PyrdxlP-dep_Trfase_major"/>
</dbReference>
<keyword evidence="4 7" id="KW-0456">Lyase</keyword>
<keyword evidence="8" id="KW-1185">Reference proteome</keyword>
<reference evidence="7 8" key="1">
    <citation type="submission" date="2019-01" db="EMBL/GenBank/DDBJ databases">
        <title>Draft genome sequences of the type strains of six Macrococcus species.</title>
        <authorList>
            <person name="Mazhar S."/>
            <person name="Altermann E."/>
            <person name="Hill C."/>
            <person name="Mcauliffe O."/>
        </authorList>
    </citation>
    <scope>NUCLEOTIDE SEQUENCE [LARGE SCALE GENOMIC DNA]</scope>
    <source>
        <strain evidence="7 8">CCM4815</strain>
    </source>
</reference>
<comment type="similarity">
    <text evidence="5">Belongs to the class-II pyridoxal-phosphate-dependent aminotransferase family. MalY/PatB cystathionine beta-lyase subfamily.</text>
</comment>
<dbReference type="SUPFAM" id="SSF53383">
    <property type="entry name" value="PLP-dependent transferases"/>
    <property type="match status" value="1"/>
</dbReference>
<accession>A0A4R6BT92</accession>
<gene>
    <name evidence="7" type="ORF">ERX29_07975</name>
</gene>
<dbReference type="CDD" id="cd00609">
    <property type="entry name" value="AAT_like"/>
    <property type="match status" value="1"/>
</dbReference>
<dbReference type="OrthoDB" id="9802872at2"/>
<proteinExistence type="inferred from homology"/>
<dbReference type="AlphaFoldDB" id="A0A4R6BT92"/>
<dbReference type="InterPro" id="IPR051798">
    <property type="entry name" value="Class-II_PLP-Dep_Aminotrans"/>
</dbReference>
<sequence length="402" mass="46168">MYNFDEQIDRAGTDCIKYDAMDLIYDHDDLLPFWIADMDFKTPQPIIEAMKKRLDHPVIGYSKWNTDHFYDAVKHWYQTRFNAKVMNSDVHYAPTVLFTITEVIRTLTHSGDGIIINTPSYNNFINLIEGNKRTIIEAPLIDNGLNYTMDMEYFESLCKKPENKIFLLCNPHNPTGKVFTKEELDTVVEICAAHDVFIIADEIHMDFVRHPDGHQTLVNWMKPDSPIIVVTCLGKTFNISGLPHSFYITKHRYLTLDLNRKLISVYGLGSTNPLINCAVQAAYMECADWVDEVNQYIEENMQMVKQFVDDELSDALDVRIPDATFLMWIDFSKSGHDEQTVQQALQHIGKIAVGIGSTYEIGESTHFRLNLACDRERLKEGLSRMKQAFDSLSVEAKKVSSK</sequence>
<dbReference type="GO" id="GO:0047804">
    <property type="term" value="F:cysteine-S-conjugate beta-lyase activity"/>
    <property type="evidence" value="ECO:0007669"/>
    <property type="project" value="UniProtKB-EC"/>
</dbReference>
<name>A0A4R6BT92_9STAP</name>
<evidence type="ECO:0000256" key="4">
    <source>
        <dbReference type="ARBA" id="ARBA00023239"/>
    </source>
</evidence>
<evidence type="ECO:0000313" key="8">
    <source>
        <dbReference type="Proteomes" id="UP000294802"/>
    </source>
</evidence>
<dbReference type="Gene3D" id="3.40.640.10">
    <property type="entry name" value="Type I PLP-dependent aspartate aminotransferase-like (Major domain)"/>
    <property type="match status" value="1"/>
</dbReference>
<dbReference type="PANTHER" id="PTHR43525">
    <property type="entry name" value="PROTEIN MALY"/>
    <property type="match status" value="1"/>
</dbReference>
<dbReference type="Proteomes" id="UP000294802">
    <property type="component" value="Unassembled WGS sequence"/>
</dbReference>
<evidence type="ECO:0000256" key="1">
    <source>
        <dbReference type="ARBA" id="ARBA00001933"/>
    </source>
</evidence>
<dbReference type="GO" id="GO:0030170">
    <property type="term" value="F:pyridoxal phosphate binding"/>
    <property type="evidence" value="ECO:0007669"/>
    <property type="project" value="InterPro"/>
</dbReference>
<evidence type="ECO:0000256" key="2">
    <source>
        <dbReference type="ARBA" id="ARBA00012224"/>
    </source>
</evidence>